<name>A0AAE0ZUS5_9GAST</name>
<evidence type="ECO:0000313" key="2">
    <source>
        <dbReference type="Proteomes" id="UP001283361"/>
    </source>
</evidence>
<organism evidence="1 2">
    <name type="scientific">Elysia crispata</name>
    <name type="common">lettuce slug</name>
    <dbReference type="NCBI Taxonomy" id="231223"/>
    <lineage>
        <taxon>Eukaryota</taxon>
        <taxon>Metazoa</taxon>
        <taxon>Spiralia</taxon>
        <taxon>Lophotrochozoa</taxon>
        <taxon>Mollusca</taxon>
        <taxon>Gastropoda</taxon>
        <taxon>Heterobranchia</taxon>
        <taxon>Euthyneura</taxon>
        <taxon>Panpulmonata</taxon>
        <taxon>Sacoglossa</taxon>
        <taxon>Placobranchoidea</taxon>
        <taxon>Plakobranchidae</taxon>
        <taxon>Elysia</taxon>
    </lineage>
</organism>
<evidence type="ECO:0000313" key="1">
    <source>
        <dbReference type="EMBL" id="KAK3775939.1"/>
    </source>
</evidence>
<dbReference type="Proteomes" id="UP001283361">
    <property type="component" value="Unassembled WGS sequence"/>
</dbReference>
<dbReference type="AlphaFoldDB" id="A0AAE0ZUS5"/>
<dbReference type="EMBL" id="JAWDGP010003256">
    <property type="protein sequence ID" value="KAK3775939.1"/>
    <property type="molecule type" value="Genomic_DNA"/>
</dbReference>
<proteinExistence type="predicted"/>
<sequence length="78" mass="8605">MCDVDGAKNSNLLLQEPVNACRTTQGQPCGSGRDQVDWPGMSQEKEAEVSPVGLVVIKLIGLECHRRKRPKSALWVWS</sequence>
<accession>A0AAE0ZUS5</accession>
<gene>
    <name evidence="1" type="ORF">RRG08_000350</name>
</gene>
<reference evidence="1" key="1">
    <citation type="journal article" date="2023" name="G3 (Bethesda)">
        <title>A reference genome for the long-term kleptoplast-retaining sea slug Elysia crispata morphotype clarki.</title>
        <authorList>
            <person name="Eastman K.E."/>
            <person name="Pendleton A.L."/>
            <person name="Shaikh M.A."/>
            <person name="Suttiyut T."/>
            <person name="Ogas R."/>
            <person name="Tomko P."/>
            <person name="Gavelis G."/>
            <person name="Widhalm J.R."/>
            <person name="Wisecaver J.H."/>
        </authorList>
    </citation>
    <scope>NUCLEOTIDE SEQUENCE</scope>
    <source>
        <strain evidence="1">ECLA1</strain>
    </source>
</reference>
<comment type="caution">
    <text evidence="1">The sequence shown here is derived from an EMBL/GenBank/DDBJ whole genome shotgun (WGS) entry which is preliminary data.</text>
</comment>
<protein>
    <submittedName>
        <fullName evidence="1">Uncharacterized protein</fullName>
    </submittedName>
</protein>
<keyword evidence="2" id="KW-1185">Reference proteome</keyword>